<feature type="compositionally biased region" description="Low complexity" evidence="1">
    <location>
        <begin position="108"/>
        <end position="126"/>
    </location>
</feature>
<feature type="compositionally biased region" description="Low complexity" evidence="1">
    <location>
        <begin position="139"/>
        <end position="164"/>
    </location>
</feature>
<dbReference type="Gene3D" id="1.10.1660.10">
    <property type="match status" value="1"/>
</dbReference>
<evidence type="ECO:0000256" key="1">
    <source>
        <dbReference type="SAM" id="MobiDB-lite"/>
    </source>
</evidence>
<feature type="compositionally biased region" description="Pro residues" evidence="1">
    <location>
        <begin position="127"/>
        <end position="138"/>
    </location>
</feature>
<dbReference type="SUPFAM" id="SSF46955">
    <property type="entry name" value="Putative DNA-binding domain"/>
    <property type="match status" value="1"/>
</dbReference>
<dbReference type="Pfam" id="PF13411">
    <property type="entry name" value="MerR_1"/>
    <property type="match status" value="1"/>
</dbReference>
<gene>
    <name evidence="3" type="ORF">ACFSCT_01250</name>
</gene>
<comment type="caution">
    <text evidence="3">The sequence shown here is derived from an EMBL/GenBank/DDBJ whole genome shotgun (WGS) entry which is preliminary data.</text>
</comment>
<name>A0ABW4R3R8_9RHOB</name>
<dbReference type="InterPro" id="IPR009061">
    <property type="entry name" value="DNA-bd_dom_put_sf"/>
</dbReference>
<protein>
    <submittedName>
        <fullName evidence="3">MerR family transcriptional regulator</fullName>
    </submittedName>
</protein>
<reference evidence="4" key="1">
    <citation type="journal article" date="2019" name="Int. J. Syst. Evol. Microbiol.">
        <title>The Global Catalogue of Microorganisms (GCM) 10K type strain sequencing project: providing services to taxonomists for standard genome sequencing and annotation.</title>
        <authorList>
            <consortium name="The Broad Institute Genomics Platform"/>
            <consortium name="The Broad Institute Genome Sequencing Center for Infectious Disease"/>
            <person name="Wu L."/>
            <person name="Ma J."/>
        </authorList>
    </citation>
    <scope>NUCLEOTIDE SEQUENCE [LARGE SCALE GENOMIC DNA]</scope>
    <source>
        <strain evidence="4">CCUG 56029</strain>
    </source>
</reference>
<evidence type="ECO:0000259" key="2">
    <source>
        <dbReference type="PROSITE" id="PS50937"/>
    </source>
</evidence>
<proteinExistence type="predicted"/>
<dbReference type="InterPro" id="IPR000551">
    <property type="entry name" value="MerR-type_HTH_dom"/>
</dbReference>
<evidence type="ECO:0000313" key="4">
    <source>
        <dbReference type="Proteomes" id="UP001597213"/>
    </source>
</evidence>
<dbReference type="SMART" id="SM00422">
    <property type="entry name" value="HTH_MERR"/>
    <property type="match status" value="1"/>
</dbReference>
<dbReference type="PROSITE" id="PS50937">
    <property type="entry name" value="HTH_MERR_2"/>
    <property type="match status" value="1"/>
</dbReference>
<dbReference type="EMBL" id="JBHUEN010000005">
    <property type="protein sequence ID" value="MFD1880339.1"/>
    <property type="molecule type" value="Genomic_DNA"/>
</dbReference>
<keyword evidence="4" id="KW-1185">Reference proteome</keyword>
<feature type="domain" description="HTH merR-type" evidence="2">
    <location>
        <begin position="18"/>
        <end position="86"/>
    </location>
</feature>
<dbReference type="Proteomes" id="UP001597213">
    <property type="component" value="Unassembled WGS sequence"/>
</dbReference>
<feature type="region of interest" description="Disordered" evidence="1">
    <location>
        <begin position="108"/>
        <end position="182"/>
    </location>
</feature>
<dbReference type="RefSeq" id="WP_379139490.1">
    <property type="nucleotide sequence ID" value="NZ_JBHUEN010000005.1"/>
</dbReference>
<evidence type="ECO:0000313" key="3">
    <source>
        <dbReference type="EMBL" id="MFD1880339.1"/>
    </source>
</evidence>
<sequence>MAGTDQQSQGKAPGAFRSIGEVSEIIGVAPHVLRYWERQFPNLSPVKRGDGRRYYRPEDVTLIAGLFVAMRIEGMAIRGVKRQLKLDRGAGLRIKGAAHLGLDADAAEAPPAAAPAPDRAGTTTAAAPPPAPPPPARSPPAAAAVTDTAAEPGDSASPKASVAARRARSRTRPAPAAPPSLPLFPELAAQAAEPDTGVPPEPRPATAPVETAWIIRLGDLSDALRHWPPTRPVPDQARALHDRLVTIAG</sequence>
<accession>A0ABW4R3R8</accession>
<organism evidence="3 4">
    <name type="scientific">Paracoccus pacificus</name>
    <dbReference type="NCBI Taxonomy" id="1463598"/>
    <lineage>
        <taxon>Bacteria</taxon>
        <taxon>Pseudomonadati</taxon>
        <taxon>Pseudomonadota</taxon>
        <taxon>Alphaproteobacteria</taxon>
        <taxon>Rhodobacterales</taxon>
        <taxon>Paracoccaceae</taxon>
        <taxon>Paracoccus</taxon>
    </lineage>
</organism>
<dbReference type="CDD" id="cd04765">
    <property type="entry name" value="HTH_MlrA-like_sg2"/>
    <property type="match status" value="1"/>
</dbReference>